<sequence>MTADTQAPFVVRCKQQHPASKTSDVVTESSRLRYTGGLDVVLALKDCCLLNLLAFNKRASASLQPETGAHTRRDLCETTSKAVRQASQPNKSGISVFRKSLSGRTAFLTIRKQRLAVLIDNLFAFFQAPFNRFIL</sequence>
<accession>A0A4R3NLH6</accession>
<name>A0A4R3NLH6_9HYPH</name>
<gene>
    <name evidence="1" type="ORF">EDC90_102816</name>
</gene>
<evidence type="ECO:0000313" key="1">
    <source>
        <dbReference type="EMBL" id="TCT35194.1"/>
    </source>
</evidence>
<dbReference type="EMBL" id="SMAR01000028">
    <property type="protein sequence ID" value="TCT35194.1"/>
    <property type="molecule type" value="Genomic_DNA"/>
</dbReference>
<dbReference type="Proteomes" id="UP000295097">
    <property type="component" value="Unassembled WGS sequence"/>
</dbReference>
<keyword evidence="2" id="KW-1185">Reference proteome</keyword>
<reference evidence="1 2" key="1">
    <citation type="submission" date="2019-03" db="EMBL/GenBank/DDBJ databases">
        <title>Freshwater and sediment microbial communities from various areas in North America, analyzing microbe dynamics in response to fracking.</title>
        <authorList>
            <person name="Lamendella R."/>
        </authorList>
    </citation>
    <scope>NUCLEOTIDE SEQUENCE [LARGE SCALE GENOMIC DNA]</scope>
    <source>
        <strain evidence="1 2">175.2</strain>
    </source>
</reference>
<proteinExistence type="predicted"/>
<evidence type="ECO:0000313" key="2">
    <source>
        <dbReference type="Proteomes" id="UP000295097"/>
    </source>
</evidence>
<dbReference type="AlphaFoldDB" id="A0A4R3NLH6"/>
<organism evidence="1 2">
    <name type="scientific">Martelella mediterranea</name>
    <dbReference type="NCBI Taxonomy" id="293089"/>
    <lineage>
        <taxon>Bacteria</taxon>
        <taxon>Pseudomonadati</taxon>
        <taxon>Pseudomonadota</taxon>
        <taxon>Alphaproteobacteria</taxon>
        <taxon>Hyphomicrobiales</taxon>
        <taxon>Aurantimonadaceae</taxon>
        <taxon>Martelella</taxon>
    </lineage>
</organism>
<comment type="caution">
    <text evidence="1">The sequence shown here is derived from an EMBL/GenBank/DDBJ whole genome shotgun (WGS) entry which is preliminary data.</text>
</comment>
<protein>
    <submittedName>
        <fullName evidence="1">Uncharacterized protein</fullName>
    </submittedName>
</protein>